<evidence type="ECO:0000313" key="8">
    <source>
        <dbReference type="RefSeq" id="XP_036360878.1"/>
    </source>
</evidence>
<comment type="similarity">
    <text evidence="1">Belongs to the NAD(P)H dehydrogenase (quinone) family.</text>
</comment>
<keyword evidence="4" id="KW-1185">Reference proteome</keyword>
<organism evidence="4 7">
    <name type="scientific">Octopus sinensis</name>
    <name type="common">East Asian common octopus</name>
    <dbReference type="NCBI Taxonomy" id="2607531"/>
    <lineage>
        <taxon>Eukaryota</taxon>
        <taxon>Metazoa</taxon>
        <taxon>Spiralia</taxon>
        <taxon>Lophotrochozoa</taxon>
        <taxon>Mollusca</taxon>
        <taxon>Cephalopoda</taxon>
        <taxon>Coleoidea</taxon>
        <taxon>Octopodiformes</taxon>
        <taxon>Octopoda</taxon>
        <taxon>Incirrata</taxon>
        <taxon>Octopodidae</taxon>
        <taxon>Octopus</taxon>
    </lineage>
</organism>
<evidence type="ECO:0000313" key="7">
    <source>
        <dbReference type="RefSeq" id="XP_029639387.1"/>
    </source>
</evidence>
<gene>
    <name evidence="5 6 7 8" type="primary">LOC115214341</name>
</gene>
<evidence type="ECO:0000256" key="1">
    <source>
        <dbReference type="ARBA" id="ARBA00006252"/>
    </source>
</evidence>
<dbReference type="RefSeq" id="XP_036360878.1">
    <property type="nucleotide sequence ID" value="XM_036504985.1"/>
</dbReference>
<accession>A0A6P7SLU5</accession>
<dbReference type="RefSeq" id="XP_029639387.1">
    <property type="nucleotide sequence ID" value="XM_029783527.2"/>
</dbReference>
<dbReference type="InterPro" id="IPR051545">
    <property type="entry name" value="NAD(P)H_dehydrogenase_qn"/>
</dbReference>
<dbReference type="Pfam" id="PF02525">
    <property type="entry name" value="Flavodoxin_2"/>
    <property type="match status" value="1"/>
</dbReference>
<dbReference type="AlphaFoldDB" id="A0A6P7SLU5"/>
<evidence type="ECO:0000313" key="4">
    <source>
        <dbReference type="Proteomes" id="UP000515154"/>
    </source>
</evidence>
<evidence type="ECO:0000256" key="2">
    <source>
        <dbReference type="ARBA" id="ARBA00023002"/>
    </source>
</evidence>
<evidence type="ECO:0000313" key="6">
    <source>
        <dbReference type="RefSeq" id="XP_029639386.1"/>
    </source>
</evidence>
<proteinExistence type="inferred from homology"/>
<dbReference type="GO" id="GO:0003955">
    <property type="term" value="F:NAD(P)H dehydrogenase (quinone) activity"/>
    <property type="evidence" value="ECO:0007669"/>
    <property type="project" value="TreeGrafter"/>
</dbReference>
<evidence type="ECO:0000259" key="3">
    <source>
        <dbReference type="Pfam" id="PF02525"/>
    </source>
</evidence>
<reference evidence="5 6" key="1">
    <citation type="submission" date="2025-08" db="UniProtKB">
        <authorList>
            <consortium name="RefSeq"/>
        </authorList>
    </citation>
    <scope>IDENTIFICATION</scope>
</reference>
<sequence>MLKRVLVVFAHEEPKSLNATLKNYAISVFKEKGYEIKESDLYAQKFDPVIRRKEVIDSSPNKDHIQYSHAIANAYAAKALPPYIQQELDKVSWADVIYFQFPIYWYSMPAMLKGWFEKVLISGFAYDQRQGKLLDNGLLKGKRTMLSFTTGASEAMFTPNGFNGDINVALWPIQYSLRFCGLDVLKPFMVHGAHYMNDERLAEIKKTLKEKLSKIQEEKPMEYISFKEFSFPPGQLSDSYMEKMSGVETAPTVGHHLGKRM</sequence>
<dbReference type="PANTHER" id="PTHR10204">
    <property type="entry name" value="NAD P H OXIDOREDUCTASE-RELATED"/>
    <property type="match status" value="1"/>
</dbReference>
<dbReference type="RefSeq" id="XP_029639386.1">
    <property type="nucleotide sequence ID" value="XM_029783526.1"/>
</dbReference>
<dbReference type="InterPro" id="IPR003680">
    <property type="entry name" value="Flavodoxin_fold"/>
</dbReference>
<dbReference type="SUPFAM" id="SSF52218">
    <property type="entry name" value="Flavoproteins"/>
    <property type="match status" value="1"/>
</dbReference>
<dbReference type="Proteomes" id="UP000515154">
    <property type="component" value="Linkage group LG7"/>
</dbReference>
<name>A0A6P7SLU5_9MOLL</name>
<dbReference type="RefSeq" id="XP_029639385.1">
    <property type="nucleotide sequence ID" value="XM_029783525.2"/>
</dbReference>
<feature type="domain" description="Flavodoxin-like fold" evidence="3">
    <location>
        <begin position="3"/>
        <end position="211"/>
    </location>
</feature>
<evidence type="ECO:0000313" key="5">
    <source>
        <dbReference type="RefSeq" id="XP_029639385.1"/>
    </source>
</evidence>
<dbReference type="PANTHER" id="PTHR10204:SF34">
    <property type="entry name" value="NAD(P)H DEHYDROGENASE [QUINONE] 1 ISOFORM 1"/>
    <property type="match status" value="1"/>
</dbReference>
<dbReference type="InterPro" id="IPR029039">
    <property type="entry name" value="Flavoprotein-like_sf"/>
</dbReference>
<keyword evidence="2" id="KW-0560">Oxidoreductase</keyword>
<protein>
    <submittedName>
        <fullName evidence="5 6">NAD(P)H dehydrogenase [quinone] 1</fullName>
    </submittedName>
</protein>
<dbReference type="KEGG" id="osn:115214341"/>
<dbReference type="GO" id="GO:0005829">
    <property type="term" value="C:cytosol"/>
    <property type="evidence" value="ECO:0007669"/>
    <property type="project" value="TreeGrafter"/>
</dbReference>
<dbReference type="Gene3D" id="3.40.50.360">
    <property type="match status" value="1"/>
</dbReference>